<name>A0AC61R7E5_9FIRM</name>
<dbReference type="EMBL" id="SRYG01000012">
    <property type="protein sequence ID" value="TGY65896.1"/>
    <property type="molecule type" value="Genomic_DNA"/>
</dbReference>
<evidence type="ECO:0000313" key="2">
    <source>
        <dbReference type="Proteomes" id="UP000308836"/>
    </source>
</evidence>
<dbReference type="Proteomes" id="UP000308836">
    <property type="component" value="Unassembled WGS sequence"/>
</dbReference>
<reference evidence="1" key="1">
    <citation type="submission" date="2019-04" db="EMBL/GenBank/DDBJ databases">
        <title>Microbes associate with the intestines of laboratory mice.</title>
        <authorList>
            <person name="Navarre W."/>
            <person name="Wong E."/>
            <person name="Huang K."/>
            <person name="Tropini C."/>
            <person name="Ng K."/>
            <person name="Yu B."/>
        </authorList>
    </citation>
    <scope>NUCLEOTIDE SEQUENCE</scope>
    <source>
        <strain evidence="1">NM09_H32</strain>
    </source>
</reference>
<comment type="caution">
    <text evidence="1">The sequence shown here is derived from an EMBL/GenBank/DDBJ whole genome shotgun (WGS) entry which is preliminary data.</text>
</comment>
<evidence type="ECO:0000313" key="1">
    <source>
        <dbReference type="EMBL" id="TGY65896.1"/>
    </source>
</evidence>
<organism evidence="1 2">
    <name type="scientific">Dubosiella muris</name>
    <dbReference type="NCBI Taxonomy" id="3038133"/>
    <lineage>
        <taxon>Bacteria</taxon>
        <taxon>Bacillati</taxon>
        <taxon>Bacillota</taxon>
        <taxon>Erysipelotrichia</taxon>
        <taxon>Erysipelotrichales</taxon>
        <taxon>Erysipelotrichaceae</taxon>
        <taxon>Dubosiella</taxon>
    </lineage>
</organism>
<sequence>MKRNGLGKRFGRLFVSALASVMLALAVAGCAQSEAPKPTVTMDSIPAYTDKAYVALNDNVPTFTDEEITDESFETYYELDDLGRVTGAFSSIGTDLLPTKERGNISSVKPTGWHSVQYDNVDGKSLYNRCHLIAWSLTGEDANPNNLMTGTRYLNIQGMKPFEDMVRDYIKETGNHVMYRVIPVYTGDNLVADGVIMEGYSVEDEGEGISYNVYAYNVQPGIEIDYATGDSHLRGETSTETKDEGTYVLNKNTKKIHAPNCSSVESMNKNNKEFYRGSLQDLLDQGYTVHNQCLGKK</sequence>
<proteinExistence type="predicted"/>
<protein>
    <submittedName>
        <fullName evidence="1">Uncharacterized protein</fullName>
    </submittedName>
</protein>
<gene>
    <name evidence="1" type="ORF">E5336_07020</name>
</gene>
<keyword evidence="2" id="KW-1185">Reference proteome</keyword>
<accession>A0AC61R7E5</accession>